<feature type="region of interest" description="Disordered" evidence="1">
    <location>
        <begin position="136"/>
        <end position="155"/>
    </location>
</feature>
<feature type="region of interest" description="Disordered" evidence="1">
    <location>
        <begin position="216"/>
        <end position="236"/>
    </location>
</feature>
<dbReference type="RefSeq" id="WP_092224686.1">
    <property type="nucleotide sequence ID" value="NZ_FNJI01000026.1"/>
</dbReference>
<feature type="compositionally biased region" description="Basic and acidic residues" evidence="1">
    <location>
        <begin position="73"/>
        <end position="87"/>
    </location>
</feature>
<dbReference type="EMBL" id="FNJI01000026">
    <property type="protein sequence ID" value="SDP57271.1"/>
    <property type="molecule type" value="Genomic_DNA"/>
</dbReference>
<evidence type="ECO:0000313" key="3">
    <source>
        <dbReference type="Proteomes" id="UP000199073"/>
    </source>
</evidence>
<dbReference type="AlphaFoldDB" id="A0A1H0TTS2"/>
<keyword evidence="3" id="KW-1185">Reference proteome</keyword>
<protein>
    <submittedName>
        <fullName evidence="2">Uncharacterized protein</fullName>
    </submittedName>
</protein>
<gene>
    <name evidence="2" type="ORF">SAMN05660330_03236</name>
</gene>
<reference evidence="2 3" key="1">
    <citation type="submission" date="2016-10" db="EMBL/GenBank/DDBJ databases">
        <authorList>
            <person name="de Groot N.N."/>
        </authorList>
    </citation>
    <scope>NUCLEOTIDE SEQUENCE [LARGE SCALE GENOMIC DNA]</scope>
    <source>
        <strain evidence="2 3">DSM 12130</strain>
    </source>
</reference>
<dbReference type="PROSITE" id="PS51257">
    <property type="entry name" value="PROKAR_LIPOPROTEIN"/>
    <property type="match status" value="1"/>
</dbReference>
<accession>A0A1H0TTS2</accession>
<evidence type="ECO:0000256" key="1">
    <source>
        <dbReference type="SAM" id="MobiDB-lite"/>
    </source>
</evidence>
<feature type="region of interest" description="Disordered" evidence="1">
    <location>
        <begin position="21"/>
        <end position="125"/>
    </location>
</feature>
<feature type="compositionally biased region" description="Low complexity" evidence="1">
    <location>
        <begin position="56"/>
        <end position="72"/>
    </location>
</feature>
<name>A0A1H0TTS2_9BACT</name>
<organism evidence="2 3">
    <name type="scientific">Desulforhopalus singaporensis</name>
    <dbReference type="NCBI Taxonomy" id="91360"/>
    <lineage>
        <taxon>Bacteria</taxon>
        <taxon>Pseudomonadati</taxon>
        <taxon>Thermodesulfobacteriota</taxon>
        <taxon>Desulfobulbia</taxon>
        <taxon>Desulfobulbales</taxon>
        <taxon>Desulfocapsaceae</taxon>
        <taxon>Desulforhopalus</taxon>
    </lineage>
</organism>
<evidence type="ECO:0000313" key="2">
    <source>
        <dbReference type="EMBL" id="SDP57271.1"/>
    </source>
</evidence>
<feature type="compositionally biased region" description="Basic and acidic residues" evidence="1">
    <location>
        <begin position="216"/>
        <end position="233"/>
    </location>
</feature>
<dbReference type="Proteomes" id="UP000199073">
    <property type="component" value="Unassembled WGS sequence"/>
</dbReference>
<dbReference type="STRING" id="91360.SAMN05660330_03236"/>
<feature type="compositionally biased region" description="Low complexity" evidence="1">
    <location>
        <begin position="88"/>
        <end position="103"/>
    </location>
</feature>
<dbReference type="OrthoDB" id="9993234at2"/>
<sequence length="274" mass="29470">MKYAIIAMVAIYLITFGCSPDSDDQNSTSHEQPIVESTVETGHTEASAPAVEEHQAAVAEESQESAEATHTADAVEEKTTVEHKDAQQEVAQQQQPAQQQPTQDEQEAAVEHKNAQQQDVAVAKDEPAQIVIAPCGKPIVKPSPDQLPPCMRPSRQEPITTQEELDIAMQSMVQATSQMVAVSKQLATATQQMLAASKTVAVEVVDTGKEIIDAQKEEKGAVEAPEETGKDGAAKPALQEEVVKTLQDLVQATKEILEVTSEAISKAVEENNKQ</sequence>
<proteinExistence type="predicted"/>